<dbReference type="NCBIfam" id="TIGR03270">
    <property type="entry name" value="methan_mark_4"/>
    <property type="match status" value="1"/>
</dbReference>
<accession>D7E9H3</accession>
<evidence type="ECO:0000313" key="5">
    <source>
        <dbReference type="Proteomes" id="UP000000391"/>
    </source>
</evidence>
<organism evidence="4 5">
    <name type="scientific">Methanohalobium evestigatum (strain ATCC BAA-1072 / DSM 3721 / NBRC 107634 / OCM 161 / Z-7303)</name>
    <dbReference type="NCBI Taxonomy" id="644295"/>
    <lineage>
        <taxon>Archaea</taxon>
        <taxon>Methanobacteriati</taxon>
        <taxon>Methanobacteriota</taxon>
        <taxon>Stenosarchaea group</taxon>
        <taxon>Methanomicrobia</taxon>
        <taxon>Methanosarcinales</taxon>
        <taxon>Methanosarcinaceae</taxon>
        <taxon>Methanohalobium</taxon>
    </lineage>
</organism>
<comment type="similarity">
    <text evidence="1">Belongs to the MtxX family.</text>
</comment>
<dbReference type="GeneID" id="9347026"/>
<dbReference type="RefSeq" id="WP_013194810.1">
    <property type="nucleotide sequence ID" value="NC_014253.1"/>
</dbReference>
<dbReference type="KEGG" id="mev:Metev_1389"/>
<dbReference type="GO" id="GO:0008168">
    <property type="term" value="F:methyltransferase activity"/>
    <property type="evidence" value="ECO:0007669"/>
    <property type="project" value="UniProtKB-KW"/>
</dbReference>
<reference evidence="4 5" key="1">
    <citation type="submission" date="2010-06" db="EMBL/GenBank/DDBJ databases">
        <title>Complete sequence chromosome of Methanohalobium evestigatum Z-7303.</title>
        <authorList>
            <consortium name="US DOE Joint Genome Institute"/>
            <person name="Lucas S."/>
            <person name="Copeland A."/>
            <person name="Lapidus A."/>
            <person name="Cheng J.-F."/>
            <person name="Bruce D."/>
            <person name="Goodwin L."/>
            <person name="Pitluck S."/>
            <person name="Saunders E."/>
            <person name="Detter J.C."/>
            <person name="Han C."/>
            <person name="Tapia R."/>
            <person name="Land M."/>
            <person name="Hauser L."/>
            <person name="Kyrpides N."/>
            <person name="Mikhailova N."/>
            <person name="Sieprawska-Lupa M."/>
            <person name="Whitman W.B."/>
            <person name="Anderson I."/>
            <person name="Woyke T."/>
        </authorList>
    </citation>
    <scope>NUCLEOTIDE SEQUENCE [LARGE SCALE GENOMIC DNA]</scope>
    <source>
        <strain evidence="5">ATCC BAA-1072 / DSM 3721 / NBRC 107634 / OCM 161 / Z-7303</strain>
    </source>
</reference>
<name>D7E9H3_METEZ</name>
<sequence length="280" mass="30806">MMFNDSSILNIVEKKAIENKARVAIGINFLSTEILDSLKKAQDRGYANIVIVGCKKDIENLDSESNIEIVDTDNPEKSICELLASNDVDAAVRGNIKASKVLDYLKTLMDAEKLYRIALLQTNMGRPFFFAPVGIDEGNDLASKIEHVKKSIEHIRRFDIDPEVGILSGGRSGDIGRNNKVDRTLADAEFITRYLLGNGINATNHNILIENAVKESDFVYAPDGITGNLIFRTLVYLCGGEGIGAPVLTDEYVFVDTSRARKDFTKAIMIASALTSIKTK</sequence>
<protein>
    <submittedName>
        <fullName evidence="4">Methanogen marker protein 4</fullName>
    </submittedName>
</protein>
<keyword evidence="2" id="KW-0489">Methyltransferase</keyword>
<evidence type="ECO:0000256" key="3">
    <source>
        <dbReference type="ARBA" id="ARBA00022679"/>
    </source>
</evidence>
<dbReference type="AlphaFoldDB" id="D7E9H3"/>
<keyword evidence="3" id="KW-0808">Transferase</keyword>
<dbReference type="OrthoDB" id="53227at2157"/>
<dbReference type="HOGENOM" id="CLU_086562_0_0_2"/>
<dbReference type="SUPFAM" id="SSF53659">
    <property type="entry name" value="Isocitrate/Isopropylmalate dehydrogenase-like"/>
    <property type="match status" value="1"/>
</dbReference>
<dbReference type="Proteomes" id="UP000000391">
    <property type="component" value="Chromosome"/>
</dbReference>
<evidence type="ECO:0000256" key="1">
    <source>
        <dbReference type="ARBA" id="ARBA00009125"/>
    </source>
</evidence>
<gene>
    <name evidence="4" type="ordered locus">Metev_1389</name>
</gene>
<dbReference type="PIRSF" id="PIRSF019709">
    <property type="entry name" value="Methyltransf_MtxX"/>
    <property type="match status" value="1"/>
</dbReference>
<keyword evidence="5" id="KW-1185">Reference proteome</keyword>
<dbReference type="GO" id="GO:0032259">
    <property type="term" value="P:methylation"/>
    <property type="evidence" value="ECO:0007669"/>
    <property type="project" value="UniProtKB-KW"/>
</dbReference>
<dbReference type="EMBL" id="CP002069">
    <property type="protein sequence ID" value="ADI74245.1"/>
    <property type="molecule type" value="Genomic_DNA"/>
</dbReference>
<dbReference type="Gene3D" id="3.40.718.10">
    <property type="entry name" value="Isopropylmalate Dehydrogenase"/>
    <property type="match status" value="1"/>
</dbReference>
<dbReference type="STRING" id="644295.Metev_1389"/>
<evidence type="ECO:0000256" key="2">
    <source>
        <dbReference type="ARBA" id="ARBA00022603"/>
    </source>
</evidence>
<proteinExistence type="inferred from homology"/>
<evidence type="ECO:0000313" key="4">
    <source>
        <dbReference type="EMBL" id="ADI74245.1"/>
    </source>
</evidence>
<dbReference type="InterPro" id="IPR016764">
    <property type="entry name" value="MeTrfase_MtxX_xsu"/>
</dbReference>